<keyword evidence="2" id="KW-1185">Reference proteome</keyword>
<gene>
    <name evidence="1" type="ORF">O6P43_034382</name>
</gene>
<name>A0AAD7KSX9_QUISA</name>
<sequence>MASSNETVLQPCRLFVFLSTSSAKTVCSSVPVFYPPPESKSKQQQDSDDRLSPWLSLTLRPLEYQSFLLPTFRLNSQKNLSDSLTLVYLPRINEKALDVDGSKIRSDSPAFVSLHRVLAAAKAKNGDAIFGSRERVRASEGIQFEVYLGEAKILKGIFRRDEDDEWKLECKCELVGDLVGDDGCKVSEAEVCVAVEGQGHVSMSEKVAMVVKKKKKHRKGFNLKGLELEEIPEEREVDTESLSDDCCCSSSCGGDSDITGSDAAGMR</sequence>
<dbReference type="EMBL" id="JARAOO010000014">
    <property type="protein sequence ID" value="KAJ7945096.1"/>
    <property type="molecule type" value="Genomic_DNA"/>
</dbReference>
<reference evidence="1" key="1">
    <citation type="journal article" date="2023" name="Science">
        <title>Elucidation of the pathway for biosynthesis of saponin adjuvants from the soapbark tree.</title>
        <authorList>
            <person name="Reed J."/>
            <person name="Orme A."/>
            <person name="El-Demerdash A."/>
            <person name="Owen C."/>
            <person name="Martin L.B.B."/>
            <person name="Misra R.C."/>
            <person name="Kikuchi S."/>
            <person name="Rejzek M."/>
            <person name="Martin A.C."/>
            <person name="Harkess A."/>
            <person name="Leebens-Mack J."/>
            <person name="Louveau T."/>
            <person name="Stephenson M.J."/>
            <person name="Osbourn A."/>
        </authorList>
    </citation>
    <scope>NUCLEOTIDE SEQUENCE</scope>
    <source>
        <strain evidence="1">S10</strain>
    </source>
</reference>
<dbReference type="Proteomes" id="UP001163823">
    <property type="component" value="Chromosome 14"/>
</dbReference>
<protein>
    <submittedName>
        <fullName evidence="1">NADP-specific glutamate dehydrogenase</fullName>
    </submittedName>
</protein>
<dbReference type="PANTHER" id="PTHR37244:SF1">
    <property type="entry name" value="NADP-SPECIFIC GLUTAMATE DEHYDROGENASE"/>
    <property type="match status" value="1"/>
</dbReference>
<evidence type="ECO:0000313" key="1">
    <source>
        <dbReference type="EMBL" id="KAJ7945096.1"/>
    </source>
</evidence>
<proteinExistence type="predicted"/>
<comment type="caution">
    <text evidence="1">The sequence shown here is derived from an EMBL/GenBank/DDBJ whole genome shotgun (WGS) entry which is preliminary data.</text>
</comment>
<dbReference type="AlphaFoldDB" id="A0AAD7KSX9"/>
<accession>A0AAD7KSX9</accession>
<dbReference type="KEGG" id="qsa:O6P43_034382"/>
<evidence type="ECO:0000313" key="2">
    <source>
        <dbReference type="Proteomes" id="UP001163823"/>
    </source>
</evidence>
<organism evidence="1 2">
    <name type="scientific">Quillaja saponaria</name>
    <name type="common">Soap bark tree</name>
    <dbReference type="NCBI Taxonomy" id="32244"/>
    <lineage>
        <taxon>Eukaryota</taxon>
        <taxon>Viridiplantae</taxon>
        <taxon>Streptophyta</taxon>
        <taxon>Embryophyta</taxon>
        <taxon>Tracheophyta</taxon>
        <taxon>Spermatophyta</taxon>
        <taxon>Magnoliopsida</taxon>
        <taxon>eudicotyledons</taxon>
        <taxon>Gunneridae</taxon>
        <taxon>Pentapetalae</taxon>
        <taxon>rosids</taxon>
        <taxon>fabids</taxon>
        <taxon>Fabales</taxon>
        <taxon>Quillajaceae</taxon>
        <taxon>Quillaja</taxon>
    </lineage>
</organism>
<dbReference type="PANTHER" id="PTHR37244">
    <property type="entry name" value="NADP-SPECIFIC GLUTAMATE DEHYDROGENASE"/>
    <property type="match status" value="1"/>
</dbReference>